<proteinExistence type="predicted"/>
<evidence type="ECO:0000313" key="2">
    <source>
        <dbReference type="Proteomes" id="UP000198211"/>
    </source>
</evidence>
<accession>A0A225UST1</accession>
<sequence length="108" mass="12128">MSADILTKVLTTGQWKDLIVGSTPKSTALARESMLKGPAFKYEDLLVTNCVVPGPMDDTDTEKMRNYVWQIVVLSDQDCYIRNPLSQKLPRGCLESLRASFNEEGLHH</sequence>
<reference evidence="2" key="1">
    <citation type="submission" date="2017-03" db="EMBL/GenBank/DDBJ databases">
        <title>Phytopthora megakarya and P. palmivora, two closely related causual agents of cacao black pod achieved similar genome size and gene model numbers by different mechanisms.</title>
        <authorList>
            <person name="Ali S."/>
            <person name="Shao J."/>
            <person name="Larry D.J."/>
            <person name="Kronmiller B."/>
            <person name="Shen D."/>
            <person name="Strem M.D."/>
            <person name="Melnick R.L."/>
            <person name="Guiltinan M.J."/>
            <person name="Tyler B.M."/>
            <person name="Meinhardt L.W."/>
            <person name="Bailey B.A."/>
        </authorList>
    </citation>
    <scope>NUCLEOTIDE SEQUENCE [LARGE SCALE GENOMIC DNA]</scope>
    <source>
        <strain evidence="2">zdho120</strain>
    </source>
</reference>
<protein>
    <submittedName>
        <fullName evidence="1">Uncharacterized protein</fullName>
    </submittedName>
</protein>
<comment type="caution">
    <text evidence="1">The sequence shown here is derived from an EMBL/GenBank/DDBJ whole genome shotgun (WGS) entry which is preliminary data.</text>
</comment>
<organism evidence="1 2">
    <name type="scientific">Phytophthora megakarya</name>
    <dbReference type="NCBI Taxonomy" id="4795"/>
    <lineage>
        <taxon>Eukaryota</taxon>
        <taxon>Sar</taxon>
        <taxon>Stramenopiles</taxon>
        <taxon>Oomycota</taxon>
        <taxon>Peronosporomycetes</taxon>
        <taxon>Peronosporales</taxon>
        <taxon>Peronosporaceae</taxon>
        <taxon>Phytophthora</taxon>
    </lineage>
</organism>
<evidence type="ECO:0000313" key="1">
    <source>
        <dbReference type="EMBL" id="OWY96057.1"/>
    </source>
</evidence>
<keyword evidence="2" id="KW-1185">Reference proteome</keyword>
<dbReference type="Proteomes" id="UP000198211">
    <property type="component" value="Unassembled WGS sequence"/>
</dbReference>
<dbReference type="OrthoDB" id="126488at2759"/>
<dbReference type="AlphaFoldDB" id="A0A225UST1"/>
<dbReference type="EMBL" id="NBNE01012141">
    <property type="protein sequence ID" value="OWY96057.1"/>
    <property type="molecule type" value="Genomic_DNA"/>
</dbReference>
<gene>
    <name evidence="1" type="ORF">PHMEG_00033775</name>
</gene>
<name>A0A225UST1_9STRA</name>